<comment type="caution">
    <text evidence="1">The sequence shown here is derived from an EMBL/GenBank/DDBJ whole genome shotgun (WGS) entry which is preliminary data.</text>
</comment>
<dbReference type="Proteomes" id="UP000308886">
    <property type="component" value="Unassembled WGS sequence"/>
</dbReference>
<accession>A0AC61QU02</accession>
<sequence length="384" mass="41303">MKKIAMFVAAAAIAASANAQRTVVTASKASDNIYVGVNAGVAAPTTHHSVFGNLSPELGVRIGKNFTTVFGVAVDATMHFSSMPSEFNTKTWVDNTNISLLGTANLSNLFAGYKGEPRTFEVIALGGFGWGHQFKGYYGKSNALTSKVALDFALNLGKDKAWQVYLEPAITYGLQGYAEGEPADNNFKYDINRSGVSLKLGVNYKFGNSNGTHNFAVEQVRDQAEIDALNAQINAARAEADAAKSAASRKDAEIARLKKALSDCENKPAPVVETKAANLQPSVVFAQGKSVVERSQMSNVEMIAKYMKNNPNAKIKISGYASPEGSKEFNQKLSEKRAAAVKDVLVKKYKIAADRIATEGLGATDKLFDEVEFNRVALFNDTTK</sequence>
<evidence type="ECO:0000313" key="1">
    <source>
        <dbReference type="EMBL" id="TGX84151.1"/>
    </source>
</evidence>
<gene>
    <name evidence="1" type="ORF">E5358_00495</name>
</gene>
<dbReference type="EMBL" id="SRZC01000001">
    <property type="protein sequence ID" value="TGX84151.1"/>
    <property type="molecule type" value="Genomic_DNA"/>
</dbReference>
<keyword evidence="2" id="KW-1185">Reference proteome</keyword>
<organism evidence="1 2">
    <name type="scientific">Palleniella muris</name>
    <dbReference type="NCBI Taxonomy" id="3038145"/>
    <lineage>
        <taxon>Bacteria</taxon>
        <taxon>Pseudomonadati</taxon>
        <taxon>Bacteroidota</taxon>
        <taxon>Bacteroidia</taxon>
        <taxon>Bacteroidales</taxon>
        <taxon>Prevotellaceae</taxon>
        <taxon>Palleniella</taxon>
    </lineage>
</organism>
<proteinExistence type="predicted"/>
<protein>
    <submittedName>
        <fullName evidence="1">OmpA family protein</fullName>
    </submittedName>
</protein>
<name>A0AC61QU02_9BACT</name>
<reference evidence="1" key="1">
    <citation type="submission" date="2019-04" db="EMBL/GenBank/DDBJ databases">
        <title>Microbes associate with the intestines of laboratory mice.</title>
        <authorList>
            <person name="Navarre W."/>
            <person name="Wong E."/>
            <person name="Huang K."/>
            <person name="Tropini C."/>
            <person name="Ng K."/>
            <person name="Yu B."/>
        </authorList>
    </citation>
    <scope>NUCLEOTIDE SEQUENCE</scope>
    <source>
        <strain evidence="1">NM73_A23</strain>
    </source>
</reference>
<evidence type="ECO:0000313" key="2">
    <source>
        <dbReference type="Proteomes" id="UP000308886"/>
    </source>
</evidence>